<evidence type="ECO:0000313" key="2">
    <source>
        <dbReference type="Proteomes" id="UP000324832"/>
    </source>
</evidence>
<dbReference type="AlphaFoldDB" id="A0A5E4Q212"/>
<dbReference type="Proteomes" id="UP000324832">
    <property type="component" value="Unassembled WGS sequence"/>
</dbReference>
<organism evidence="1 2">
    <name type="scientific">Leptidea sinapis</name>
    <dbReference type="NCBI Taxonomy" id="189913"/>
    <lineage>
        <taxon>Eukaryota</taxon>
        <taxon>Metazoa</taxon>
        <taxon>Ecdysozoa</taxon>
        <taxon>Arthropoda</taxon>
        <taxon>Hexapoda</taxon>
        <taxon>Insecta</taxon>
        <taxon>Pterygota</taxon>
        <taxon>Neoptera</taxon>
        <taxon>Endopterygota</taxon>
        <taxon>Lepidoptera</taxon>
        <taxon>Glossata</taxon>
        <taxon>Ditrysia</taxon>
        <taxon>Papilionoidea</taxon>
        <taxon>Pieridae</taxon>
        <taxon>Dismorphiinae</taxon>
        <taxon>Leptidea</taxon>
    </lineage>
</organism>
<evidence type="ECO:0000313" key="1">
    <source>
        <dbReference type="EMBL" id="VVC91284.1"/>
    </source>
</evidence>
<name>A0A5E4Q212_9NEOP</name>
<dbReference type="EMBL" id="FZQP02001015">
    <property type="protein sequence ID" value="VVC91284.1"/>
    <property type="molecule type" value="Genomic_DNA"/>
</dbReference>
<feature type="non-terminal residue" evidence="1">
    <location>
        <position position="1"/>
    </location>
</feature>
<reference evidence="1 2" key="1">
    <citation type="submission" date="2017-07" db="EMBL/GenBank/DDBJ databases">
        <authorList>
            <person name="Talla V."/>
            <person name="Backstrom N."/>
        </authorList>
    </citation>
    <scope>NUCLEOTIDE SEQUENCE [LARGE SCALE GENOMIC DNA]</scope>
</reference>
<keyword evidence="2" id="KW-1185">Reference proteome</keyword>
<protein>
    <submittedName>
        <fullName evidence="1">Uncharacterized protein</fullName>
    </submittedName>
</protein>
<proteinExistence type="predicted"/>
<sequence>PILLGTLQLHHDGNNIHDIYCTTDSWT</sequence>
<accession>A0A5E4Q212</accession>
<gene>
    <name evidence="1" type="ORF">LSINAPIS_LOCUS3990</name>
</gene>